<dbReference type="FunFam" id="3.90.226.10:FF:000009">
    <property type="entry name" value="Carnitinyl-CoA dehydratase"/>
    <property type="match status" value="1"/>
</dbReference>
<dbReference type="InterPro" id="IPR001753">
    <property type="entry name" value="Enoyl-CoA_hydra/iso"/>
</dbReference>
<dbReference type="PROSITE" id="PS00166">
    <property type="entry name" value="ENOYL_COA_HYDRATASE"/>
    <property type="match status" value="1"/>
</dbReference>
<evidence type="ECO:0000256" key="3">
    <source>
        <dbReference type="RuleBase" id="RU003707"/>
    </source>
</evidence>
<dbReference type="InterPro" id="IPR018376">
    <property type="entry name" value="Enoyl-CoA_hyd/isom_CS"/>
</dbReference>
<dbReference type="OrthoDB" id="9775794at2"/>
<dbReference type="PANTHER" id="PTHR11941">
    <property type="entry name" value="ENOYL-COA HYDRATASE-RELATED"/>
    <property type="match status" value="1"/>
</dbReference>
<dbReference type="FunFam" id="1.10.12.10:FF:000001">
    <property type="entry name" value="Probable enoyl-CoA hydratase, mitochondrial"/>
    <property type="match status" value="1"/>
</dbReference>
<comment type="similarity">
    <text evidence="1 3">Belongs to the enoyl-CoA hydratase/isomerase family.</text>
</comment>
<dbReference type="GO" id="GO:0004300">
    <property type="term" value="F:enoyl-CoA hydratase activity"/>
    <property type="evidence" value="ECO:0007669"/>
    <property type="project" value="UniProtKB-EC"/>
</dbReference>
<evidence type="ECO:0000313" key="5">
    <source>
        <dbReference type="Proteomes" id="UP000284416"/>
    </source>
</evidence>
<dbReference type="InterPro" id="IPR014748">
    <property type="entry name" value="Enoyl-CoA_hydra_C"/>
</dbReference>
<dbReference type="EMBL" id="QWEG01000003">
    <property type="protein sequence ID" value="RHW42095.1"/>
    <property type="molecule type" value="Genomic_DNA"/>
</dbReference>
<dbReference type="Pfam" id="PF00378">
    <property type="entry name" value="ECH_1"/>
    <property type="match status" value="1"/>
</dbReference>
<dbReference type="PANTHER" id="PTHR11941:SF54">
    <property type="entry name" value="ENOYL-COA HYDRATASE, MITOCHONDRIAL"/>
    <property type="match status" value="1"/>
</dbReference>
<evidence type="ECO:0000256" key="1">
    <source>
        <dbReference type="ARBA" id="ARBA00005254"/>
    </source>
</evidence>
<dbReference type="Gene3D" id="3.90.226.10">
    <property type="entry name" value="2-enoyl-CoA Hydratase, Chain A, domain 1"/>
    <property type="match status" value="1"/>
</dbReference>
<keyword evidence="2 4" id="KW-0456">Lyase</keyword>
<dbReference type="InterPro" id="IPR029045">
    <property type="entry name" value="ClpP/crotonase-like_dom_sf"/>
</dbReference>
<name>A0A417YXG0_9BACI</name>
<evidence type="ECO:0000256" key="2">
    <source>
        <dbReference type="ARBA" id="ARBA00023239"/>
    </source>
</evidence>
<dbReference type="SUPFAM" id="SSF52096">
    <property type="entry name" value="ClpP/crotonase"/>
    <property type="match status" value="1"/>
</dbReference>
<dbReference type="AlphaFoldDB" id="A0A417YXG0"/>
<keyword evidence="5" id="KW-1185">Reference proteome</keyword>
<sequence>MSSKPRYIETRTDGPVGFIELNRPEVLNALNRVMVAEILASMEEFDRNDTIKVIVLSGKGRCFAAGADIDEMAEADSVEMELLNQFTDWDRLSWIKKPIIGAVHGFALGGAFELALCCDLLFAAEDAEFGFPEVLLGIMPGAGGTVRLTKLAGKTKAMEWLFTGKRILAKEARDFGIVNQLFAKEALMEETARYAHQLAKMPPLSVRYIKESVLKAVDASIYEGMQFERKNFSLLFSSADQKEGMRAFMEKRKANFKGR</sequence>
<reference evidence="4 5" key="1">
    <citation type="journal article" date="2017" name="Int. J. Syst. Evol. Microbiol.">
        <title>Bacillus notoginsengisoli sp. nov., a novel bacterium isolated from the rhizosphere of Panax notoginseng.</title>
        <authorList>
            <person name="Zhang M.Y."/>
            <person name="Cheng J."/>
            <person name="Cai Y."/>
            <person name="Zhang T.Y."/>
            <person name="Wu Y.Y."/>
            <person name="Manikprabhu D."/>
            <person name="Li W.J."/>
            <person name="Zhang Y.X."/>
        </authorList>
    </citation>
    <scope>NUCLEOTIDE SEQUENCE [LARGE SCALE GENOMIC DNA]</scope>
    <source>
        <strain evidence="4 5">JCM 30743</strain>
    </source>
</reference>
<accession>A0A417YXG0</accession>
<dbReference type="Proteomes" id="UP000284416">
    <property type="component" value="Unassembled WGS sequence"/>
</dbReference>
<comment type="caution">
    <text evidence="4">The sequence shown here is derived from an EMBL/GenBank/DDBJ whole genome shotgun (WGS) entry which is preliminary data.</text>
</comment>
<gene>
    <name evidence="4" type="ORF">D1B31_05510</name>
</gene>
<dbReference type="Gene3D" id="1.10.12.10">
    <property type="entry name" value="Lyase 2-enoyl-coa Hydratase, Chain A, domain 2"/>
    <property type="match status" value="1"/>
</dbReference>
<dbReference type="CDD" id="cd06558">
    <property type="entry name" value="crotonase-like"/>
    <property type="match status" value="1"/>
</dbReference>
<evidence type="ECO:0000313" key="4">
    <source>
        <dbReference type="EMBL" id="RHW42095.1"/>
    </source>
</evidence>
<proteinExistence type="inferred from homology"/>
<organism evidence="4 5">
    <name type="scientific">Neobacillus notoginsengisoli</name>
    <dbReference type="NCBI Taxonomy" id="1578198"/>
    <lineage>
        <taxon>Bacteria</taxon>
        <taxon>Bacillati</taxon>
        <taxon>Bacillota</taxon>
        <taxon>Bacilli</taxon>
        <taxon>Bacillales</taxon>
        <taxon>Bacillaceae</taxon>
        <taxon>Neobacillus</taxon>
    </lineage>
</organism>
<dbReference type="EC" id="4.2.1.17" evidence="4"/>
<protein>
    <submittedName>
        <fullName evidence="4">Enoyl-CoA hydratase</fullName>
        <ecNumber evidence="4">4.2.1.17</ecNumber>
    </submittedName>
</protein>
<dbReference type="GO" id="GO:0006635">
    <property type="term" value="P:fatty acid beta-oxidation"/>
    <property type="evidence" value="ECO:0007669"/>
    <property type="project" value="TreeGrafter"/>
</dbReference>
<dbReference type="RefSeq" id="WP_118919750.1">
    <property type="nucleotide sequence ID" value="NZ_QWEG01000003.1"/>
</dbReference>